<dbReference type="PROSITE" id="PS50297">
    <property type="entry name" value="ANK_REP_REGION"/>
    <property type="match status" value="2"/>
</dbReference>
<dbReference type="STRING" id="74557.A0A1V9ZYF5"/>
<dbReference type="PRINTS" id="PR01415">
    <property type="entry name" value="ANKYRIN"/>
</dbReference>
<dbReference type="EMBL" id="JNBS01001022">
    <property type="protein sequence ID" value="OQS03055.1"/>
    <property type="molecule type" value="Genomic_DNA"/>
</dbReference>
<comment type="caution">
    <text evidence="5">The sequence shown here is derived from an EMBL/GenBank/DDBJ whole genome shotgun (WGS) entry which is preliminary data.</text>
</comment>
<dbReference type="PANTHER" id="PTHR24198">
    <property type="entry name" value="ANKYRIN REPEAT AND PROTEIN KINASE DOMAIN-CONTAINING PROTEIN"/>
    <property type="match status" value="1"/>
</dbReference>
<reference evidence="5 6" key="1">
    <citation type="journal article" date="2014" name="Genome Biol. Evol.">
        <title>The secreted proteins of Achlya hypogyna and Thraustotheca clavata identify the ancestral oomycete secretome and reveal gene acquisitions by horizontal gene transfer.</title>
        <authorList>
            <person name="Misner I."/>
            <person name="Blouin N."/>
            <person name="Leonard G."/>
            <person name="Richards T.A."/>
            <person name="Lane C.E."/>
        </authorList>
    </citation>
    <scope>NUCLEOTIDE SEQUENCE [LARGE SCALE GENOMIC DNA]</scope>
    <source>
        <strain evidence="5 6">ATCC 34112</strain>
    </source>
</reference>
<dbReference type="InterPro" id="IPR000719">
    <property type="entry name" value="Prot_kinase_dom"/>
</dbReference>
<dbReference type="InterPro" id="IPR002110">
    <property type="entry name" value="Ankyrin_rpt"/>
</dbReference>
<feature type="domain" description="Protein kinase" evidence="4">
    <location>
        <begin position="247"/>
        <end position="406"/>
    </location>
</feature>
<dbReference type="InterPro" id="IPR036770">
    <property type="entry name" value="Ankyrin_rpt-contain_sf"/>
</dbReference>
<dbReference type="PROSITE" id="PS50088">
    <property type="entry name" value="ANK_REPEAT"/>
    <property type="match status" value="2"/>
</dbReference>
<evidence type="ECO:0000256" key="1">
    <source>
        <dbReference type="ARBA" id="ARBA00022737"/>
    </source>
</evidence>
<evidence type="ECO:0000313" key="6">
    <source>
        <dbReference type="Proteomes" id="UP000243217"/>
    </source>
</evidence>
<dbReference type="InterPro" id="IPR001245">
    <property type="entry name" value="Ser-Thr/Tyr_kinase_cat_dom"/>
</dbReference>
<keyword evidence="1" id="KW-0677">Repeat</keyword>
<dbReference type="SMART" id="SM00248">
    <property type="entry name" value="ANK"/>
    <property type="match status" value="6"/>
</dbReference>
<dbReference type="AlphaFoldDB" id="A0A1V9ZYF5"/>
<proteinExistence type="predicted"/>
<dbReference type="GO" id="GO:0005524">
    <property type="term" value="F:ATP binding"/>
    <property type="evidence" value="ECO:0007669"/>
    <property type="project" value="InterPro"/>
</dbReference>
<keyword evidence="2 3" id="KW-0040">ANK repeat</keyword>
<sequence length="406" mass="45273">MNSHRLHEAALHGNISRLRTLISEGTKVDGTLKKDETPIYIAAHNGHDDINGVSPLFIAAQNGDVNIVSQLISAGANINLAERNGYTPLYTAAEQGYIDIVEILVSKSPDIDIRAQNGLTSLMIALKNQLMMIVDLLKNEKVKRLKLLVISAVQSGDTEKLHPLLSEIENPNIVDQDGNYLLHLAIKNIQPAVLKNLVKLSSINLNFCNKIGGTPLTHCIKSDNLELIDTMFELVPPANKQVESIDLIIESPLGSSGCAVVYKGEYLNKSVAVKTLITNKSPDTFFREVETMEKCRSPYVLRLIGVCDFNSTSPKLVLEFMDGGDSRSYLNRKKNKLPTLTNYSTLEIAWVIANVRCDFYVTMYACFMMMCRKKSQRVTRKIHTTMTQDTGTLYWTAPEVLKGRHY</sequence>
<dbReference type="PROSITE" id="PS50011">
    <property type="entry name" value="PROTEIN_KINASE_DOM"/>
    <property type="match status" value="1"/>
</dbReference>
<feature type="non-terminal residue" evidence="5">
    <location>
        <position position="406"/>
    </location>
</feature>
<dbReference type="InterPro" id="IPR011009">
    <property type="entry name" value="Kinase-like_dom_sf"/>
</dbReference>
<protein>
    <submittedName>
        <fullName evidence="5">Serine/threonine-protein phosphatase 6 regulatory ankyrin repeat subunit A-like</fullName>
    </submittedName>
</protein>
<name>A0A1V9ZYF5_9STRA</name>
<dbReference type="Pfam" id="PF12796">
    <property type="entry name" value="Ank_2"/>
    <property type="match status" value="2"/>
</dbReference>
<dbReference type="PANTHER" id="PTHR24198:SF165">
    <property type="entry name" value="ANKYRIN REPEAT-CONTAINING PROTEIN-RELATED"/>
    <property type="match status" value="1"/>
</dbReference>
<dbReference type="Gene3D" id="1.10.510.10">
    <property type="entry name" value="Transferase(Phosphotransferase) domain 1"/>
    <property type="match status" value="1"/>
</dbReference>
<dbReference type="SUPFAM" id="SSF48403">
    <property type="entry name" value="Ankyrin repeat"/>
    <property type="match status" value="1"/>
</dbReference>
<feature type="repeat" description="ANK" evidence="3">
    <location>
        <begin position="84"/>
        <end position="116"/>
    </location>
</feature>
<dbReference type="OrthoDB" id="41909at2759"/>
<dbReference type="SUPFAM" id="SSF56112">
    <property type="entry name" value="Protein kinase-like (PK-like)"/>
    <property type="match status" value="1"/>
</dbReference>
<gene>
    <name evidence="5" type="ORF">THRCLA_04626</name>
</gene>
<evidence type="ECO:0000313" key="5">
    <source>
        <dbReference type="EMBL" id="OQS03055.1"/>
    </source>
</evidence>
<dbReference type="Gene3D" id="1.25.40.20">
    <property type="entry name" value="Ankyrin repeat-containing domain"/>
    <property type="match status" value="3"/>
</dbReference>
<dbReference type="Proteomes" id="UP000243217">
    <property type="component" value="Unassembled WGS sequence"/>
</dbReference>
<evidence type="ECO:0000256" key="3">
    <source>
        <dbReference type="PROSITE-ProRule" id="PRU00023"/>
    </source>
</evidence>
<accession>A0A1V9ZYF5</accession>
<keyword evidence="6" id="KW-1185">Reference proteome</keyword>
<feature type="repeat" description="ANK" evidence="3">
    <location>
        <begin position="51"/>
        <end position="83"/>
    </location>
</feature>
<organism evidence="5 6">
    <name type="scientific">Thraustotheca clavata</name>
    <dbReference type="NCBI Taxonomy" id="74557"/>
    <lineage>
        <taxon>Eukaryota</taxon>
        <taxon>Sar</taxon>
        <taxon>Stramenopiles</taxon>
        <taxon>Oomycota</taxon>
        <taxon>Saprolegniomycetes</taxon>
        <taxon>Saprolegniales</taxon>
        <taxon>Achlyaceae</taxon>
        <taxon>Thraustotheca</taxon>
    </lineage>
</organism>
<dbReference type="Pfam" id="PF07714">
    <property type="entry name" value="PK_Tyr_Ser-Thr"/>
    <property type="match status" value="1"/>
</dbReference>
<evidence type="ECO:0000259" key="4">
    <source>
        <dbReference type="PROSITE" id="PS50011"/>
    </source>
</evidence>
<dbReference type="GO" id="GO:0004672">
    <property type="term" value="F:protein kinase activity"/>
    <property type="evidence" value="ECO:0007669"/>
    <property type="project" value="InterPro"/>
</dbReference>
<evidence type="ECO:0000256" key="2">
    <source>
        <dbReference type="ARBA" id="ARBA00023043"/>
    </source>
</evidence>